<dbReference type="EMBL" id="JAOCQJ010000011">
    <property type="protein sequence ID" value="MCT7319363.1"/>
    <property type="molecule type" value="Genomic_DNA"/>
</dbReference>
<evidence type="ECO:0000313" key="1">
    <source>
        <dbReference type="EMBL" id="MCT7319363.1"/>
    </source>
</evidence>
<dbReference type="Gene3D" id="3.40.50.1860">
    <property type="match status" value="2"/>
</dbReference>
<accession>A0AAE3I842</accession>
<protein>
    <submittedName>
        <fullName evidence="1">Aspartate/glutamate racemase family protein</fullName>
    </submittedName>
</protein>
<dbReference type="GO" id="GO:0047661">
    <property type="term" value="F:amino-acid racemase activity"/>
    <property type="evidence" value="ECO:0007669"/>
    <property type="project" value="InterPro"/>
</dbReference>
<evidence type="ECO:0000313" key="2">
    <source>
        <dbReference type="Proteomes" id="UP001164374"/>
    </source>
</evidence>
<comment type="caution">
    <text evidence="1">The sequence shown here is derived from an EMBL/GenBank/DDBJ whole genome shotgun (WGS) entry which is preliminary data.</text>
</comment>
<sequence length="221" mass="23763">MIHSIAFIHTVALLVERFRPRFLKELPDQRCFHMLDESVLQDLLRDGPSPTITRRIVTLAMLAADAGADLIVFTCSSTSPAIDVARTLVPVPIVKIDDAMYAEVARTDGRVGLLCTTRSTLEPSRSLLAEHACASGARVEVASVLVDGAFDALSAGRRDEHDTLVMESALALAQRTDRLALAQASLAHLVTPLAQLTGKPVFASPEWMVRDVAARVAAAAI</sequence>
<dbReference type="RefSeq" id="WP_260801025.1">
    <property type="nucleotide sequence ID" value="NZ_JAOCQJ010000011.1"/>
</dbReference>
<reference evidence="1" key="2">
    <citation type="submission" date="2023-02" db="EMBL/GenBank/DDBJ databases">
        <authorList>
            <person name="Lu C.-H."/>
        </authorList>
    </citation>
    <scope>NUCLEOTIDE SEQUENCE</scope>
    <source>
        <strain evidence="1">22TCCZM01-4</strain>
    </source>
</reference>
<dbReference type="InterPro" id="IPR001920">
    <property type="entry name" value="Asp/Glu_race"/>
</dbReference>
<reference evidence="1" key="1">
    <citation type="journal article" date="2023" name="Front. Microbiol.">
        <title>Ralstonia chuxiongensis sp. nov., Ralstonia mojiangensis sp. nov., and Ralstonia soli sp. nov., isolated from tobacco fields, are three novel species in the family Burkholderiaceae.</title>
        <authorList>
            <person name="Lu C.H."/>
            <person name="Zhang Y.Y."/>
            <person name="Jiang N."/>
            <person name="Chen W."/>
            <person name="Shao X."/>
            <person name="Zhao Z.M."/>
            <person name="Lu W.L."/>
            <person name="Hu X."/>
            <person name="Xi Y.X."/>
            <person name="Zou S.Y."/>
            <person name="Wei Q.J."/>
            <person name="Lin Z.L."/>
            <person name="Gong L."/>
            <person name="Gai X.T."/>
            <person name="Zhang L.Q."/>
            <person name="Li J.Y."/>
            <person name="Jin Y."/>
            <person name="Xia Z.Y."/>
        </authorList>
    </citation>
    <scope>NUCLEOTIDE SEQUENCE</scope>
    <source>
        <strain evidence="1">22TCCZM01-4</strain>
    </source>
</reference>
<dbReference type="InterPro" id="IPR015942">
    <property type="entry name" value="Asp/Glu/hydantoin_racemase"/>
</dbReference>
<dbReference type="Proteomes" id="UP001164374">
    <property type="component" value="Unassembled WGS sequence"/>
</dbReference>
<organism evidence="1 2">
    <name type="scientific">Ralstonia mojiangensis</name>
    <dbReference type="NCBI Taxonomy" id="2953895"/>
    <lineage>
        <taxon>Bacteria</taxon>
        <taxon>Pseudomonadati</taxon>
        <taxon>Pseudomonadota</taxon>
        <taxon>Betaproteobacteria</taxon>
        <taxon>Burkholderiales</taxon>
        <taxon>Burkholderiaceae</taxon>
        <taxon>Ralstonia</taxon>
    </lineage>
</organism>
<name>A0AAE3I842_9RALS</name>
<dbReference type="AlphaFoldDB" id="A0AAE3I842"/>
<dbReference type="Pfam" id="PF01177">
    <property type="entry name" value="Asp_Glu_race"/>
    <property type="match status" value="1"/>
</dbReference>
<proteinExistence type="predicted"/>
<gene>
    <name evidence="1" type="ORF">N5I87_25370</name>
</gene>